<dbReference type="Gene3D" id="2.40.420.20">
    <property type="match status" value="1"/>
</dbReference>
<comment type="caution">
    <text evidence="5">The sequence shown here is derived from an EMBL/GenBank/DDBJ whole genome shotgun (WGS) entry which is preliminary data.</text>
</comment>
<evidence type="ECO:0000259" key="2">
    <source>
        <dbReference type="Pfam" id="PF25876"/>
    </source>
</evidence>
<dbReference type="InterPro" id="IPR058626">
    <property type="entry name" value="MdtA-like_b-barrel"/>
</dbReference>
<reference evidence="5" key="1">
    <citation type="submission" date="2022-03" db="EMBL/GenBank/DDBJ databases">
        <title>De novo assembled genomes of Belliella spp. (Cyclobacteriaceae) strains.</title>
        <authorList>
            <person name="Szabo A."/>
            <person name="Korponai K."/>
            <person name="Felfoldi T."/>
        </authorList>
    </citation>
    <scope>NUCLEOTIDE SEQUENCE</scope>
    <source>
        <strain evidence="5">DSM 107340</strain>
    </source>
</reference>
<evidence type="ECO:0000313" key="6">
    <source>
        <dbReference type="Proteomes" id="UP001165488"/>
    </source>
</evidence>
<dbReference type="PANTHER" id="PTHR30158">
    <property type="entry name" value="ACRA/E-RELATED COMPONENT OF DRUG EFFLUX TRANSPORTER"/>
    <property type="match status" value="1"/>
</dbReference>
<dbReference type="NCBIfam" id="TIGR01730">
    <property type="entry name" value="RND_mfp"/>
    <property type="match status" value="1"/>
</dbReference>
<organism evidence="5 6">
    <name type="scientific">Belliella calami</name>
    <dbReference type="NCBI Taxonomy" id="2923436"/>
    <lineage>
        <taxon>Bacteria</taxon>
        <taxon>Pseudomonadati</taxon>
        <taxon>Bacteroidota</taxon>
        <taxon>Cytophagia</taxon>
        <taxon>Cytophagales</taxon>
        <taxon>Cyclobacteriaceae</taxon>
        <taxon>Belliella</taxon>
    </lineage>
</organism>
<dbReference type="Pfam" id="PF25876">
    <property type="entry name" value="HH_MFP_RND"/>
    <property type="match status" value="1"/>
</dbReference>
<dbReference type="InterPro" id="IPR006143">
    <property type="entry name" value="RND_pump_MFP"/>
</dbReference>
<evidence type="ECO:0000259" key="4">
    <source>
        <dbReference type="Pfam" id="PF25944"/>
    </source>
</evidence>
<dbReference type="Proteomes" id="UP001165488">
    <property type="component" value="Unassembled WGS sequence"/>
</dbReference>
<proteinExistence type="inferred from homology"/>
<comment type="similarity">
    <text evidence="1">Belongs to the membrane fusion protein (MFP) (TC 8.A.1) family.</text>
</comment>
<dbReference type="Pfam" id="PF25917">
    <property type="entry name" value="BSH_RND"/>
    <property type="match status" value="1"/>
</dbReference>
<feature type="domain" description="Multidrug resistance protein MdtA-like alpha-helical hairpin" evidence="2">
    <location>
        <begin position="117"/>
        <end position="184"/>
    </location>
</feature>
<dbReference type="Gene3D" id="2.40.50.100">
    <property type="match status" value="1"/>
</dbReference>
<dbReference type="Gene3D" id="2.40.30.170">
    <property type="match status" value="1"/>
</dbReference>
<dbReference type="InterPro" id="IPR058625">
    <property type="entry name" value="MdtA-like_BSH"/>
</dbReference>
<dbReference type="PROSITE" id="PS51257">
    <property type="entry name" value="PROKAR_LIPOPROTEIN"/>
    <property type="match status" value="1"/>
</dbReference>
<dbReference type="Gene3D" id="1.10.287.470">
    <property type="entry name" value="Helix hairpin bin"/>
    <property type="match status" value="1"/>
</dbReference>
<sequence length="399" mass="44901">MNFKGLNNLKVEKFNRFSTVYAFLIFPCILLYSCNTGNSKSQVKATLSEIPVLELQTKSIIVPKTYVCDIQAVQFVEVRAKVEGFVDNIFVDEGQAVKKNQPLFQLTSNEYNEIVNSSNAKLMQAKAEAKATALEVERLKILVDKNIISSSELDLAKAQNSVAESAIVEAQSLLQNAKTGLSYTTIRAPFDGIVDRIPYKTGSLVTSGDLLTNITDIDEVFAYYKVTENEYLSYMRDKIEDLENDSASKEEEELSLILSDGEPYQYSGKLETMEADFEKGTGSIAFRVRFPNPDQLIKHGASGKIQMNNMLEDVFLIPQKSTFEIQDYSYVYVLTEDNKVQVRSFVPLQRYGIYYISDSFQPGDKIILEGIQQLKDGMEINPVSVSEKEAYDTLFNSLD</sequence>
<protein>
    <submittedName>
        <fullName evidence="5">Efflux RND transporter periplasmic adaptor subunit</fullName>
    </submittedName>
</protein>
<keyword evidence="6" id="KW-1185">Reference proteome</keyword>
<dbReference type="PANTHER" id="PTHR30158:SF23">
    <property type="entry name" value="MULTIDRUG RESISTANCE PROTEIN MEXA"/>
    <property type="match status" value="1"/>
</dbReference>
<dbReference type="InterPro" id="IPR058624">
    <property type="entry name" value="MdtA-like_HH"/>
</dbReference>
<name>A0ABS9UPF1_9BACT</name>
<feature type="domain" description="Multidrug resistance protein MdtA-like barrel-sandwich hybrid" evidence="3">
    <location>
        <begin position="76"/>
        <end position="215"/>
    </location>
</feature>
<gene>
    <name evidence="5" type="ORF">MM236_10455</name>
</gene>
<feature type="domain" description="Multidrug resistance protein MdtA-like beta-barrel" evidence="4">
    <location>
        <begin position="239"/>
        <end position="299"/>
    </location>
</feature>
<accession>A0ABS9UPF1</accession>
<evidence type="ECO:0000259" key="3">
    <source>
        <dbReference type="Pfam" id="PF25917"/>
    </source>
</evidence>
<evidence type="ECO:0000256" key="1">
    <source>
        <dbReference type="ARBA" id="ARBA00009477"/>
    </source>
</evidence>
<dbReference type="Pfam" id="PF25944">
    <property type="entry name" value="Beta-barrel_RND"/>
    <property type="match status" value="1"/>
</dbReference>
<evidence type="ECO:0000313" key="5">
    <source>
        <dbReference type="EMBL" id="MCH7398413.1"/>
    </source>
</evidence>
<dbReference type="EMBL" id="JAKZGS010000007">
    <property type="protein sequence ID" value="MCH7398413.1"/>
    <property type="molecule type" value="Genomic_DNA"/>
</dbReference>
<dbReference type="SUPFAM" id="SSF111369">
    <property type="entry name" value="HlyD-like secretion proteins"/>
    <property type="match status" value="1"/>
</dbReference>